<dbReference type="EMBL" id="JBEQNB010000014">
    <property type="protein sequence ID" value="MES0836821.1"/>
    <property type="molecule type" value="Genomic_DNA"/>
</dbReference>
<keyword evidence="4" id="KW-1185">Reference proteome</keyword>
<evidence type="ECO:0000259" key="2">
    <source>
        <dbReference type="Pfam" id="PF21962"/>
    </source>
</evidence>
<evidence type="ECO:0000313" key="3">
    <source>
        <dbReference type="EMBL" id="MES0836821.1"/>
    </source>
</evidence>
<feature type="compositionally biased region" description="Low complexity" evidence="1">
    <location>
        <begin position="197"/>
        <end position="211"/>
    </location>
</feature>
<feature type="domain" description="DUF6924" evidence="2">
    <location>
        <begin position="17"/>
        <end position="99"/>
    </location>
</feature>
<comment type="caution">
    <text evidence="3">The sequence shown here is derived from an EMBL/GenBank/DDBJ whole genome shotgun (WGS) entry which is preliminary data.</text>
</comment>
<feature type="region of interest" description="Disordered" evidence="1">
    <location>
        <begin position="101"/>
        <end position="217"/>
    </location>
</feature>
<sequence length="217" mass="23084">MYRPDNGFRVHDCEDCFVVVDDRVFEGATPEQVTAVVDDGGDVVMIADGTTMRGEGLPLLAVPMNTHIGYTFRLAPDRAGIMVVNLALGNMDIDSFMDHETSRALPRPDGRPRIRDRAPPGHGFRRPPDTTTASRDRARRPGAHADPGGASPVATPRRTPAVGTVPVPPGLPCPPDATQRRPARCARSPRPHTGRTSGRAPALRPAGAGSACRCGST</sequence>
<organism evidence="3 4">
    <name type="scientific">Nocardiopsis tropica</name>
    <dbReference type="NCBI Taxonomy" id="109330"/>
    <lineage>
        <taxon>Bacteria</taxon>
        <taxon>Bacillati</taxon>
        <taxon>Actinomycetota</taxon>
        <taxon>Actinomycetes</taxon>
        <taxon>Streptosporangiales</taxon>
        <taxon>Nocardiopsidaceae</taxon>
        <taxon>Nocardiopsis</taxon>
    </lineage>
</organism>
<reference evidence="3 4" key="1">
    <citation type="submission" date="2024-06" db="EMBL/GenBank/DDBJ databases">
        <authorList>
            <person name="Bataeva Y.V."/>
            <person name="Grigorian L.N."/>
            <person name="Solomentsev V.I."/>
        </authorList>
    </citation>
    <scope>NUCLEOTIDE SEQUENCE [LARGE SCALE GENOMIC DNA]</scope>
    <source>
        <strain evidence="4">SCPM-O-B-12605 (RCAM04882)</strain>
    </source>
</reference>
<name>A0ABV2A1M2_9ACTN</name>
<accession>A0ABV2A1M2</accession>
<gene>
    <name evidence="3" type="ORF">ABUK86_23800</name>
</gene>
<proteinExistence type="predicted"/>
<feature type="compositionally biased region" description="Low complexity" evidence="1">
    <location>
        <begin position="155"/>
        <end position="165"/>
    </location>
</feature>
<feature type="compositionally biased region" description="Basic residues" evidence="1">
    <location>
        <begin position="181"/>
        <end position="193"/>
    </location>
</feature>
<dbReference type="Proteomes" id="UP001432401">
    <property type="component" value="Unassembled WGS sequence"/>
</dbReference>
<evidence type="ECO:0000256" key="1">
    <source>
        <dbReference type="SAM" id="MobiDB-lite"/>
    </source>
</evidence>
<dbReference type="Pfam" id="PF21962">
    <property type="entry name" value="DUF6924"/>
    <property type="match status" value="1"/>
</dbReference>
<dbReference type="RefSeq" id="WP_352985691.1">
    <property type="nucleotide sequence ID" value="NZ_JBEQNA010000013.1"/>
</dbReference>
<evidence type="ECO:0000313" key="4">
    <source>
        <dbReference type="Proteomes" id="UP001432401"/>
    </source>
</evidence>
<protein>
    <recommendedName>
        <fullName evidence="2">DUF6924 domain-containing protein</fullName>
    </recommendedName>
</protein>
<dbReference type="InterPro" id="IPR053832">
    <property type="entry name" value="DUF6924"/>
</dbReference>
<feature type="compositionally biased region" description="Basic and acidic residues" evidence="1">
    <location>
        <begin position="101"/>
        <end position="119"/>
    </location>
</feature>
<feature type="compositionally biased region" description="Pro residues" evidence="1">
    <location>
        <begin position="166"/>
        <end position="175"/>
    </location>
</feature>